<accession>A0A2W7R656</accession>
<evidence type="ECO:0000256" key="1">
    <source>
        <dbReference type="SAM" id="SignalP"/>
    </source>
</evidence>
<evidence type="ECO:0000313" key="2">
    <source>
        <dbReference type="EMBL" id="PZX49599.1"/>
    </source>
</evidence>
<dbReference type="EMBL" id="QKZT01000014">
    <property type="protein sequence ID" value="PZX49599.1"/>
    <property type="molecule type" value="Genomic_DNA"/>
</dbReference>
<name>A0A2W7R656_9BACT</name>
<dbReference type="Proteomes" id="UP000248882">
    <property type="component" value="Unassembled WGS sequence"/>
</dbReference>
<feature type="signal peptide" evidence="1">
    <location>
        <begin position="1"/>
        <end position="19"/>
    </location>
</feature>
<dbReference type="RefSeq" id="WP_111320901.1">
    <property type="nucleotide sequence ID" value="NZ_QKZT01000014.1"/>
</dbReference>
<gene>
    <name evidence="2" type="ORF">LV85_03040</name>
</gene>
<organism evidence="2 3">
    <name type="scientific">Algoriphagus chordae</name>
    <dbReference type="NCBI Taxonomy" id="237019"/>
    <lineage>
        <taxon>Bacteria</taxon>
        <taxon>Pseudomonadati</taxon>
        <taxon>Bacteroidota</taxon>
        <taxon>Cytophagia</taxon>
        <taxon>Cytophagales</taxon>
        <taxon>Cyclobacteriaceae</taxon>
        <taxon>Algoriphagus</taxon>
    </lineage>
</organism>
<dbReference type="AlphaFoldDB" id="A0A2W7R656"/>
<reference evidence="2 3" key="1">
    <citation type="submission" date="2018-06" db="EMBL/GenBank/DDBJ databases">
        <title>Genomic Encyclopedia of Archaeal and Bacterial Type Strains, Phase II (KMG-II): from individual species to whole genera.</title>
        <authorList>
            <person name="Goeker M."/>
        </authorList>
    </citation>
    <scope>NUCLEOTIDE SEQUENCE [LARGE SCALE GENOMIC DNA]</scope>
    <source>
        <strain evidence="2 3">DSM 19830</strain>
    </source>
</reference>
<proteinExistence type="predicted"/>
<evidence type="ECO:0000313" key="3">
    <source>
        <dbReference type="Proteomes" id="UP000248882"/>
    </source>
</evidence>
<dbReference type="InterPro" id="IPR025316">
    <property type="entry name" value="DUF4221"/>
</dbReference>
<dbReference type="PROSITE" id="PS51257">
    <property type="entry name" value="PROKAR_LIPOPROTEIN"/>
    <property type="match status" value="1"/>
</dbReference>
<dbReference type="OrthoDB" id="833511at2"/>
<keyword evidence="3" id="KW-1185">Reference proteome</keyword>
<protein>
    <submittedName>
        <fullName evidence="2">Uncharacterized protein DUF4221</fullName>
    </submittedName>
</protein>
<comment type="caution">
    <text evidence="2">The sequence shown here is derived from an EMBL/GenBank/DDBJ whole genome shotgun (WGS) entry which is preliminary data.</text>
</comment>
<sequence>MRLLLAVALFLVIFSCASKDEKKQTVSDQIRVSLDTVLVDSGDEFLYLQDHLYYSGLFNDKSYLINFNRQDFTTEKIDLDELRLLEKVQFEKEGPNGVTNAVPYVSHFSNWSDENILIWDYFMYKIFDQKGHLVKDLALDKIAPEFLGTDEYYAGAFFQVENNSDRLIVFIFHWESGSRLILDFDLKEQTFEKIELPELEKLRGFNVNLLFEGSPAGSYGPSASAIIVNEQIIISNTAFNEMLIFDLEKDSLYTKYWNTHLLADKKSYVPPKEVERTSGQLKEIIRKTEEDVNYRSFFWDEKNERVFRFSDRMHFGEELNGYGDFISTGADIFLSVFDEDLNLIAEAQIPELTKLPLKYFTKDGNIWMYENINDELAFVIMKVEDI</sequence>
<dbReference type="Pfam" id="PF13970">
    <property type="entry name" value="DUF4221"/>
    <property type="match status" value="1"/>
</dbReference>
<keyword evidence="1" id="KW-0732">Signal</keyword>
<feature type="chain" id="PRO_5015959752" evidence="1">
    <location>
        <begin position="20"/>
        <end position="386"/>
    </location>
</feature>